<gene>
    <name evidence="6" type="ORF">Aple_001760</name>
</gene>
<sequence length="228" mass="24652">MELMATRTKRGERRADALSRERIVEAAIEILDAGGESALTIRALTARLATGTGAIYHHVANMNELFAAATGDVIASAMTDVVSVADPREAIRATALAVFDATDSHPWAGSQLSREPWQPAFLQIAESLGRHLQVLGVPQRAQFDCGSALGNYILGVAGQNAARTRLHPHDRSAVLEDIAARWAQLDPDKYPIMRQVATQLPEHDDRAQFLVGIDLILAGITTVLTRES</sequence>
<dbReference type="Pfam" id="PF00440">
    <property type="entry name" value="TetR_N"/>
    <property type="match status" value="1"/>
</dbReference>
<name>A0A5M3XCP1_9ACTN</name>
<dbReference type="EMBL" id="BLAF01000004">
    <property type="protein sequence ID" value="GES17281.1"/>
    <property type="molecule type" value="Genomic_DNA"/>
</dbReference>
<reference evidence="6 7" key="1">
    <citation type="submission" date="2019-10" db="EMBL/GenBank/DDBJ databases">
        <title>Whole genome shotgun sequence of Acrocarpospora pleiomorpha NBRC 16267.</title>
        <authorList>
            <person name="Ichikawa N."/>
            <person name="Kimura A."/>
            <person name="Kitahashi Y."/>
            <person name="Komaki H."/>
            <person name="Oguchi A."/>
        </authorList>
    </citation>
    <scope>NUCLEOTIDE SEQUENCE [LARGE SCALE GENOMIC DNA]</scope>
    <source>
        <strain evidence="6 7">NBRC 16267</strain>
    </source>
</reference>
<dbReference type="InterPro" id="IPR036271">
    <property type="entry name" value="Tet_transcr_reg_TetR-rel_C_sf"/>
</dbReference>
<evidence type="ECO:0000313" key="6">
    <source>
        <dbReference type="EMBL" id="GES17281.1"/>
    </source>
</evidence>
<feature type="domain" description="HTH tetR-type" evidence="5">
    <location>
        <begin position="17"/>
        <end position="77"/>
    </location>
</feature>
<dbReference type="PROSITE" id="PS50977">
    <property type="entry name" value="HTH_TETR_2"/>
    <property type="match status" value="1"/>
</dbReference>
<accession>A0A5M3XCP1</accession>
<dbReference type="SUPFAM" id="SSF48498">
    <property type="entry name" value="Tetracyclin repressor-like, C-terminal domain"/>
    <property type="match status" value="1"/>
</dbReference>
<evidence type="ECO:0000313" key="7">
    <source>
        <dbReference type="Proteomes" id="UP000377595"/>
    </source>
</evidence>
<dbReference type="AlphaFoldDB" id="A0A5M3XCP1"/>
<dbReference type="SUPFAM" id="SSF46689">
    <property type="entry name" value="Homeodomain-like"/>
    <property type="match status" value="1"/>
</dbReference>
<protein>
    <submittedName>
        <fullName evidence="6">TetR family transcriptional regulator</fullName>
    </submittedName>
</protein>
<keyword evidence="7" id="KW-1185">Reference proteome</keyword>
<dbReference type="GO" id="GO:0003700">
    <property type="term" value="F:DNA-binding transcription factor activity"/>
    <property type="evidence" value="ECO:0007669"/>
    <property type="project" value="TreeGrafter"/>
</dbReference>
<feature type="DNA-binding region" description="H-T-H motif" evidence="4">
    <location>
        <begin position="40"/>
        <end position="59"/>
    </location>
</feature>
<dbReference type="InterPro" id="IPR050109">
    <property type="entry name" value="HTH-type_TetR-like_transc_reg"/>
</dbReference>
<dbReference type="GO" id="GO:0000976">
    <property type="term" value="F:transcription cis-regulatory region binding"/>
    <property type="evidence" value="ECO:0007669"/>
    <property type="project" value="TreeGrafter"/>
</dbReference>
<dbReference type="InterPro" id="IPR004111">
    <property type="entry name" value="Repressor_TetR_C"/>
</dbReference>
<dbReference type="Pfam" id="PF02909">
    <property type="entry name" value="TetR_C_1"/>
    <property type="match status" value="1"/>
</dbReference>
<dbReference type="PANTHER" id="PTHR30055:SF151">
    <property type="entry name" value="TRANSCRIPTIONAL REGULATORY PROTEIN"/>
    <property type="match status" value="1"/>
</dbReference>
<dbReference type="PANTHER" id="PTHR30055">
    <property type="entry name" value="HTH-TYPE TRANSCRIPTIONAL REGULATOR RUTR"/>
    <property type="match status" value="1"/>
</dbReference>
<dbReference type="Gene3D" id="1.10.10.60">
    <property type="entry name" value="Homeodomain-like"/>
    <property type="match status" value="1"/>
</dbReference>
<organism evidence="6 7">
    <name type="scientific">Acrocarpospora pleiomorpha</name>
    <dbReference type="NCBI Taxonomy" id="90975"/>
    <lineage>
        <taxon>Bacteria</taxon>
        <taxon>Bacillati</taxon>
        <taxon>Actinomycetota</taxon>
        <taxon>Actinomycetes</taxon>
        <taxon>Streptosporangiales</taxon>
        <taxon>Streptosporangiaceae</taxon>
        <taxon>Acrocarpospora</taxon>
    </lineage>
</organism>
<dbReference type="Gene3D" id="1.10.357.10">
    <property type="entry name" value="Tetracycline Repressor, domain 2"/>
    <property type="match status" value="1"/>
</dbReference>
<evidence type="ECO:0000256" key="3">
    <source>
        <dbReference type="ARBA" id="ARBA00023163"/>
    </source>
</evidence>
<dbReference type="OrthoDB" id="4427109at2"/>
<evidence type="ECO:0000256" key="4">
    <source>
        <dbReference type="PROSITE-ProRule" id="PRU00335"/>
    </source>
</evidence>
<evidence type="ECO:0000256" key="2">
    <source>
        <dbReference type="ARBA" id="ARBA00023125"/>
    </source>
</evidence>
<proteinExistence type="predicted"/>
<evidence type="ECO:0000259" key="5">
    <source>
        <dbReference type="PROSITE" id="PS50977"/>
    </source>
</evidence>
<keyword evidence="1" id="KW-0805">Transcription regulation</keyword>
<dbReference type="Proteomes" id="UP000377595">
    <property type="component" value="Unassembled WGS sequence"/>
</dbReference>
<dbReference type="InterPro" id="IPR009057">
    <property type="entry name" value="Homeodomain-like_sf"/>
</dbReference>
<comment type="caution">
    <text evidence="6">The sequence shown here is derived from an EMBL/GenBank/DDBJ whole genome shotgun (WGS) entry which is preliminary data.</text>
</comment>
<dbReference type="GO" id="GO:0045892">
    <property type="term" value="P:negative regulation of DNA-templated transcription"/>
    <property type="evidence" value="ECO:0007669"/>
    <property type="project" value="InterPro"/>
</dbReference>
<keyword evidence="2 4" id="KW-0238">DNA-binding</keyword>
<keyword evidence="3" id="KW-0804">Transcription</keyword>
<evidence type="ECO:0000256" key="1">
    <source>
        <dbReference type="ARBA" id="ARBA00023015"/>
    </source>
</evidence>
<dbReference type="InterPro" id="IPR001647">
    <property type="entry name" value="HTH_TetR"/>
</dbReference>